<keyword evidence="3" id="KW-1185">Reference proteome</keyword>
<gene>
    <name evidence="2" type="ORF">SDJN03_15615</name>
</gene>
<feature type="region of interest" description="Disordered" evidence="1">
    <location>
        <begin position="1"/>
        <end position="51"/>
    </location>
</feature>
<protein>
    <submittedName>
        <fullName evidence="2">Uncharacterized protein</fullName>
    </submittedName>
</protein>
<comment type="caution">
    <text evidence="2">The sequence shown here is derived from an EMBL/GenBank/DDBJ whole genome shotgun (WGS) entry which is preliminary data.</text>
</comment>
<dbReference type="AlphaFoldDB" id="A0AAV6N3M1"/>
<feature type="compositionally biased region" description="Basic residues" evidence="1">
    <location>
        <begin position="19"/>
        <end position="33"/>
    </location>
</feature>
<proteinExistence type="predicted"/>
<dbReference type="EMBL" id="JAGKQH010000010">
    <property type="protein sequence ID" value="KAG6590192.1"/>
    <property type="molecule type" value="Genomic_DNA"/>
</dbReference>
<reference evidence="2 3" key="1">
    <citation type="journal article" date="2021" name="Hortic Res">
        <title>The domestication of Cucurbita argyrosperma as revealed by the genome of its wild relative.</title>
        <authorList>
            <person name="Barrera-Redondo J."/>
            <person name="Sanchez-de la Vega G."/>
            <person name="Aguirre-Liguori J.A."/>
            <person name="Castellanos-Morales G."/>
            <person name="Gutierrez-Guerrero Y.T."/>
            <person name="Aguirre-Dugua X."/>
            <person name="Aguirre-Planter E."/>
            <person name="Tenaillon M.I."/>
            <person name="Lira-Saade R."/>
            <person name="Eguiarte L.E."/>
        </authorList>
    </citation>
    <scope>NUCLEOTIDE SEQUENCE [LARGE SCALE GENOMIC DNA]</scope>
    <source>
        <strain evidence="2">JBR-2021</strain>
    </source>
</reference>
<feature type="non-terminal residue" evidence="2">
    <location>
        <position position="1"/>
    </location>
</feature>
<organism evidence="2 3">
    <name type="scientific">Cucurbita argyrosperma subsp. sororia</name>
    <dbReference type="NCBI Taxonomy" id="37648"/>
    <lineage>
        <taxon>Eukaryota</taxon>
        <taxon>Viridiplantae</taxon>
        <taxon>Streptophyta</taxon>
        <taxon>Embryophyta</taxon>
        <taxon>Tracheophyta</taxon>
        <taxon>Spermatophyta</taxon>
        <taxon>Magnoliopsida</taxon>
        <taxon>eudicotyledons</taxon>
        <taxon>Gunneridae</taxon>
        <taxon>Pentapetalae</taxon>
        <taxon>rosids</taxon>
        <taxon>fabids</taxon>
        <taxon>Cucurbitales</taxon>
        <taxon>Cucurbitaceae</taxon>
        <taxon>Cucurbiteae</taxon>
        <taxon>Cucurbita</taxon>
    </lineage>
</organism>
<sequence>MHAALDPSTPQPPVELHSTHRTAARRTSLRRIPRPPSSPVRRRNRRGFYRERERAIERESNGFWGNEIIGKRTGG</sequence>
<evidence type="ECO:0000256" key="1">
    <source>
        <dbReference type="SAM" id="MobiDB-lite"/>
    </source>
</evidence>
<dbReference type="Proteomes" id="UP000685013">
    <property type="component" value="Chromosome 10"/>
</dbReference>
<name>A0AAV6N3M1_9ROSI</name>
<evidence type="ECO:0000313" key="2">
    <source>
        <dbReference type="EMBL" id="KAG6590192.1"/>
    </source>
</evidence>
<accession>A0AAV6N3M1</accession>
<evidence type="ECO:0000313" key="3">
    <source>
        <dbReference type="Proteomes" id="UP000685013"/>
    </source>
</evidence>